<dbReference type="Proteomes" id="UP001597413">
    <property type="component" value="Unassembled WGS sequence"/>
</dbReference>
<keyword evidence="2" id="KW-0645">Protease</keyword>
<reference evidence="7" key="1">
    <citation type="journal article" date="2019" name="Int. J. Syst. Evol. Microbiol.">
        <title>The Global Catalogue of Microorganisms (GCM) 10K type strain sequencing project: providing services to taxonomists for standard genome sequencing and annotation.</title>
        <authorList>
            <consortium name="The Broad Institute Genomics Platform"/>
            <consortium name="The Broad Institute Genome Sequencing Center for Infectious Disease"/>
            <person name="Wu L."/>
            <person name="Ma J."/>
        </authorList>
    </citation>
    <scope>NUCLEOTIDE SEQUENCE [LARGE SCALE GENOMIC DNA]</scope>
    <source>
        <strain evidence="7">CCUG 55131</strain>
    </source>
</reference>
<dbReference type="InterPro" id="IPR011929">
    <property type="entry name" value="Phage_pept_NlpC/P60"/>
</dbReference>
<dbReference type="RefSeq" id="WP_377391494.1">
    <property type="nucleotide sequence ID" value="NZ_JBHUIX010000013.1"/>
</dbReference>
<accession>A0ABW5ABI3</accession>
<keyword evidence="3" id="KW-0378">Hydrolase</keyword>
<feature type="domain" description="NlpC/P60" evidence="5">
    <location>
        <begin position="3"/>
        <end position="149"/>
    </location>
</feature>
<dbReference type="SUPFAM" id="SSF54001">
    <property type="entry name" value="Cysteine proteinases"/>
    <property type="match status" value="1"/>
</dbReference>
<evidence type="ECO:0000256" key="4">
    <source>
        <dbReference type="ARBA" id="ARBA00022807"/>
    </source>
</evidence>
<comment type="similarity">
    <text evidence="1">Belongs to the peptidase C40 family.</text>
</comment>
<evidence type="ECO:0000259" key="5">
    <source>
        <dbReference type="PROSITE" id="PS51935"/>
    </source>
</evidence>
<dbReference type="EMBL" id="JBHUIX010000013">
    <property type="protein sequence ID" value="MFD2175185.1"/>
    <property type="molecule type" value="Genomic_DNA"/>
</dbReference>
<evidence type="ECO:0000256" key="1">
    <source>
        <dbReference type="ARBA" id="ARBA00007074"/>
    </source>
</evidence>
<evidence type="ECO:0000313" key="6">
    <source>
        <dbReference type="EMBL" id="MFD2175185.1"/>
    </source>
</evidence>
<dbReference type="Gene3D" id="3.90.1720.10">
    <property type="entry name" value="endopeptidase domain like (from Nostoc punctiforme)"/>
    <property type="match status" value="1"/>
</dbReference>
<proteinExistence type="inferred from homology"/>
<dbReference type="InterPro" id="IPR000064">
    <property type="entry name" value="NLP_P60_dom"/>
</dbReference>
<protein>
    <submittedName>
        <fullName evidence="6">Peptidase</fullName>
    </submittedName>
</protein>
<gene>
    <name evidence="6" type="ORF">ACFSM0_13900</name>
</gene>
<name>A0ABW5ABI3_9RHOB</name>
<organism evidence="6 7">
    <name type="scientific">Rhodobacter lacus</name>
    <dbReference type="NCBI Taxonomy" id="1641972"/>
    <lineage>
        <taxon>Bacteria</taxon>
        <taxon>Pseudomonadati</taxon>
        <taxon>Pseudomonadota</taxon>
        <taxon>Alphaproteobacteria</taxon>
        <taxon>Rhodobacterales</taxon>
        <taxon>Rhodobacter group</taxon>
        <taxon>Rhodobacter</taxon>
    </lineage>
</organism>
<evidence type="ECO:0000256" key="3">
    <source>
        <dbReference type="ARBA" id="ARBA00022801"/>
    </source>
</evidence>
<keyword evidence="4" id="KW-0788">Thiol protease</keyword>
<sequence length="153" mass="16479">MSGEIGERALAEARRWIGTPYLHQGASFGAGADCLGLLRGVWRALYGAEPAPVPPYSADWSEPGHDEALWRAACEHLIALPGPQGHAPEAPGEVLLFRMRAGGVAKHLGIAGAVGARASFVHAYSGHGVVESPLSRPWQRRIVARFWFPKEPR</sequence>
<dbReference type="PROSITE" id="PS51935">
    <property type="entry name" value="NLPC_P60"/>
    <property type="match status" value="1"/>
</dbReference>
<keyword evidence="7" id="KW-1185">Reference proteome</keyword>
<dbReference type="NCBIfam" id="TIGR02219">
    <property type="entry name" value="phage_NlpC_fam"/>
    <property type="match status" value="1"/>
</dbReference>
<evidence type="ECO:0000256" key="2">
    <source>
        <dbReference type="ARBA" id="ARBA00022670"/>
    </source>
</evidence>
<comment type="caution">
    <text evidence="6">The sequence shown here is derived from an EMBL/GenBank/DDBJ whole genome shotgun (WGS) entry which is preliminary data.</text>
</comment>
<dbReference type="InterPro" id="IPR038765">
    <property type="entry name" value="Papain-like_cys_pep_sf"/>
</dbReference>
<evidence type="ECO:0000313" key="7">
    <source>
        <dbReference type="Proteomes" id="UP001597413"/>
    </source>
</evidence>